<reference evidence="1 2" key="1">
    <citation type="journal article" date="2018" name="Environ. Microbiol.">
        <title>Isolation and genomic characterization of Novimethylophilus kurashikiensis gen. nov. sp. nov., a new lanthanide-dependent methylotrophic species of Methylophilaceae.</title>
        <authorList>
            <person name="Lv H."/>
            <person name="Sahin N."/>
            <person name="Tani A."/>
        </authorList>
    </citation>
    <scope>NUCLEOTIDE SEQUENCE [LARGE SCALE GENOMIC DNA]</scope>
    <source>
        <strain evidence="1 2">La2-4</strain>
    </source>
</reference>
<comment type="caution">
    <text evidence="1">The sequence shown here is derived from an EMBL/GenBank/DDBJ whole genome shotgun (WGS) entry which is preliminary data.</text>
</comment>
<sequence>MQQYAACDCAKLAKSPLFASIEMTQNTAFMKAVEAAQVGRWDEAHEIVQNSGHPVARWIHAVLHKIEGDAWNSRYWYDKTERRYEDYADPQQELTAIAAYLRENNTAG</sequence>
<name>A0A2R5F1M6_9PROT</name>
<gene>
    <name evidence="1" type="ORF">NMK_0123</name>
</gene>
<organism evidence="1 2">
    <name type="scientific">Novimethylophilus kurashikiensis</name>
    <dbReference type="NCBI Taxonomy" id="1825523"/>
    <lineage>
        <taxon>Bacteria</taxon>
        <taxon>Pseudomonadati</taxon>
        <taxon>Pseudomonadota</taxon>
        <taxon>Betaproteobacteria</taxon>
        <taxon>Nitrosomonadales</taxon>
        <taxon>Methylophilaceae</taxon>
        <taxon>Novimethylophilus</taxon>
    </lineage>
</organism>
<protein>
    <submittedName>
        <fullName evidence="1">Uncharacterized protein</fullName>
    </submittedName>
</protein>
<dbReference type="EMBL" id="BDOQ01000001">
    <property type="protein sequence ID" value="GBG12592.1"/>
    <property type="molecule type" value="Genomic_DNA"/>
</dbReference>
<accession>A0A2R5F1M6</accession>
<keyword evidence="2" id="KW-1185">Reference proteome</keyword>
<dbReference type="AlphaFoldDB" id="A0A2R5F1M6"/>
<dbReference type="Proteomes" id="UP000245081">
    <property type="component" value="Unassembled WGS sequence"/>
</dbReference>
<evidence type="ECO:0000313" key="1">
    <source>
        <dbReference type="EMBL" id="GBG12592.1"/>
    </source>
</evidence>
<proteinExistence type="predicted"/>
<evidence type="ECO:0000313" key="2">
    <source>
        <dbReference type="Proteomes" id="UP000245081"/>
    </source>
</evidence>